<feature type="compositionally biased region" description="Acidic residues" evidence="1">
    <location>
        <begin position="462"/>
        <end position="475"/>
    </location>
</feature>
<proteinExistence type="predicted"/>
<sequence>MPMVQQQRHHRQGPHIEGATTVLVDPDSDLILRTGGALESEHTTNFRVCSSTLRRCSPVFQAMLFGGLWAESWKPSPSSGLEWTVSLPYDSPRDMQVLLHITHANFDSVPLSPSTEELYRIIVLADKYALSQKLNPWVSRWLRVMRDRSAGDIKTEERVWMMRIAWHLGDEKLYLMQLKDFLLRACFVPAPDVSNPVEGNGSEVEVAEKNGEAKDSGIENSGKPQEVPEPVEEWLLRTEDDNCDLGLLLTAPGEMDCGMPDLPGKCNVIFPFTASLTALLTLIPEFIDCSRYESLISIFIGFNEETFGKIAPGKWKGHCRGFSSSDPDGEQSRLKCDAILLASILGKWAEDSPDDLGPARGGDKMPGKSLNSIMKWQIDYSAGFAYMPGHYHCTPKYFFEQFEKDFRYEGCWNTVLREGERSHLEERRKLFGITDDPEVLVSVDTSPVNEEDGVAGPKEGDEWQDVEGEDGEATL</sequence>
<name>A0AAN6WAR4_9PEZI</name>
<dbReference type="Gene3D" id="3.30.710.10">
    <property type="entry name" value="Potassium Channel Kv1.1, Chain A"/>
    <property type="match status" value="1"/>
</dbReference>
<accession>A0AAN6WAR4</accession>
<dbReference type="InterPro" id="IPR011333">
    <property type="entry name" value="SKP1/BTB/POZ_sf"/>
</dbReference>
<reference evidence="2" key="1">
    <citation type="journal article" date="2023" name="Mol. Phylogenet. Evol.">
        <title>Genome-scale phylogeny and comparative genomics of the fungal order Sordariales.</title>
        <authorList>
            <person name="Hensen N."/>
            <person name="Bonometti L."/>
            <person name="Westerberg I."/>
            <person name="Brannstrom I.O."/>
            <person name="Guillou S."/>
            <person name="Cros-Aarteil S."/>
            <person name="Calhoun S."/>
            <person name="Haridas S."/>
            <person name="Kuo A."/>
            <person name="Mondo S."/>
            <person name="Pangilinan J."/>
            <person name="Riley R."/>
            <person name="LaButti K."/>
            <person name="Andreopoulos B."/>
            <person name="Lipzen A."/>
            <person name="Chen C."/>
            <person name="Yan M."/>
            <person name="Daum C."/>
            <person name="Ng V."/>
            <person name="Clum A."/>
            <person name="Steindorff A."/>
            <person name="Ohm R.A."/>
            <person name="Martin F."/>
            <person name="Silar P."/>
            <person name="Natvig D.O."/>
            <person name="Lalanne C."/>
            <person name="Gautier V."/>
            <person name="Ament-Velasquez S.L."/>
            <person name="Kruys A."/>
            <person name="Hutchinson M.I."/>
            <person name="Powell A.J."/>
            <person name="Barry K."/>
            <person name="Miller A.N."/>
            <person name="Grigoriev I.V."/>
            <person name="Debuchy R."/>
            <person name="Gladieux P."/>
            <person name="Hiltunen Thoren M."/>
            <person name="Johannesson H."/>
        </authorList>
    </citation>
    <scope>NUCLEOTIDE SEQUENCE</scope>
    <source>
        <strain evidence="2">CBS 892.96</strain>
    </source>
</reference>
<feature type="compositionally biased region" description="Basic and acidic residues" evidence="1">
    <location>
        <begin position="206"/>
        <end position="217"/>
    </location>
</feature>
<evidence type="ECO:0008006" key="4">
    <source>
        <dbReference type="Google" id="ProtNLM"/>
    </source>
</evidence>
<dbReference type="AlphaFoldDB" id="A0AAN6WAR4"/>
<feature type="region of interest" description="Disordered" evidence="1">
    <location>
        <begin position="205"/>
        <end position="227"/>
    </location>
</feature>
<keyword evidence="3" id="KW-1185">Reference proteome</keyword>
<organism evidence="2 3">
    <name type="scientific">Triangularia setosa</name>
    <dbReference type="NCBI Taxonomy" id="2587417"/>
    <lineage>
        <taxon>Eukaryota</taxon>
        <taxon>Fungi</taxon>
        <taxon>Dikarya</taxon>
        <taxon>Ascomycota</taxon>
        <taxon>Pezizomycotina</taxon>
        <taxon>Sordariomycetes</taxon>
        <taxon>Sordariomycetidae</taxon>
        <taxon>Sordariales</taxon>
        <taxon>Podosporaceae</taxon>
        <taxon>Triangularia</taxon>
    </lineage>
</organism>
<reference evidence="2" key="2">
    <citation type="submission" date="2023-05" db="EMBL/GenBank/DDBJ databases">
        <authorList>
            <consortium name="Lawrence Berkeley National Laboratory"/>
            <person name="Steindorff A."/>
            <person name="Hensen N."/>
            <person name="Bonometti L."/>
            <person name="Westerberg I."/>
            <person name="Brannstrom I.O."/>
            <person name="Guillou S."/>
            <person name="Cros-Aarteil S."/>
            <person name="Calhoun S."/>
            <person name="Haridas S."/>
            <person name="Kuo A."/>
            <person name="Mondo S."/>
            <person name="Pangilinan J."/>
            <person name="Riley R."/>
            <person name="Labutti K."/>
            <person name="Andreopoulos B."/>
            <person name="Lipzen A."/>
            <person name="Chen C."/>
            <person name="Yanf M."/>
            <person name="Daum C."/>
            <person name="Ng V."/>
            <person name="Clum A."/>
            <person name="Ohm R."/>
            <person name="Martin F."/>
            <person name="Silar P."/>
            <person name="Natvig D."/>
            <person name="Lalanne C."/>
            <person name="Gautier V."/>
            <person name="Ament-Velasquez S.L."/>
            <person name="Kruys A."/>
            <person name="Hutchinson M.I."/>
            <person name="Powell A.J."/>
            <person name="Barry K."/>
            <person name="Miller A.N."/>
            <person name="Grigoriev I.V."/>
            <person name="Debuchy R."/>
            <person name="Gladieux P."/>
            <person name="Thoren M.H."/>
            <person name="Johannesson H."/>
        </authorList>
    </citation>
    <scope>NUCLEOTIDE SEQUENCE</scope>
    <source>
        <strain evidence="2">CBS 892.96</strain>
    </source>
</reference>
<dbReference type="Proteomes" id="UP001302321">
    <property type="component" value="Unassembled WGS sequence"/>
</dbReference>
<evidence type="ECO:0000256" key="1">
    <source>
        <dbReference type="SAM" id="MobiDB-lite"/>
    </source>
</evidence>
<comment type="caution">
    <text evidence="2">The sequence shown here is derived from an EMBL/GenBank/DDBJ whole genome shotgun (WGS) entry which is preliminary data.</text>
</comment>
<gene>
    <name evidence="2" type="ORF">QBC36DRAFT_327703</name>
</gene>
<dbReference type="EMBL" id="MU866174">
    <property type="protein sequence ID" value="KAK4177132.1"/>
    <property type="molecule type" value="Genomic_DNA"/>
</dbReference>
<evidence type="ECO:0000313" key="2">
    <source>
        <dbReference type="EMBL" id="KAK4177132.1"/>
    </source>
</evidence>
<evidence type="ECO:0000313" key="3">
    <source>
        <dbReference type="Proteomes" id="UP001302321"/>
    </source>
</evidence>
<protein>
    <recommendedName>
        <fullName evidence="4">BTB domain-containing protein</fullName>
    </recommendedName>
</protein>
<feature type="region of interest" description="Disordered" evidence="1">
    <location>
        <begin position="445"/>
        <end position="475"/>
    </location>
</feature>